<sequence>MTEICGDEARPKMADKTAGEKRDTVVALILLVASMALIIWYFVKLALGDALGAEKLELPAAIVFFCSVGFDQSRRTTSPAVHVLTKANWALMAVFALTVIVPVLLS</sequence>
<dbReference type="AlphaFoldDB" id="A0A2K2U4C8"/>
<evidence type="ECO:0000256" key="1">
    <source>
        <dbReference type="SAM" id="Phobius"/>
    </source>
</evidence>
<name>A0A2K2U4C8_9ACTN</name>
<proteinExistence type="predicted"/>
<dbReference type="Proteomes" id="UP000236488">
    <property type="component" value="Unassembled WGS sequence"/>
</dbReference>
<dbReference type="RefSeq" id="WP_092197894.1">
    <property type="nucleotide sequence ID" value="NZ_DBEYRC010000027.1"/>
</dbReference>
<evidence type="ECO:0000313" key="4">
    <source>
        <dbReference type="Proteomes" id="UP000236488"/>
    </source>
</evidence>
<dbReference type="EMBL" id="PPEL01000042">
    <property type="protein sequence ID" value="PNV65193.1"/>
    <property type="molecule type" value="Genomic_DNA"/>
</dbReference>
<reference evidence="2" key="3">
    <citation type="submission" date="2021-09" db="EMBL/GenBank/DDBJ databases">
        <authorList>
            <person name="Gilroy R."/>
        </authorList>
    </citation>
    <scope>NUCLEOTIDE SEQUENCE</scope>
    <source>
        <strain evidence="2">USAMLcec12-2067</strain>
    </source>
</reference>
<dbReference type="EMBL" id="DYZL01000209">
    <property type="protein sequence ID" value="HJH44208.1"/>
    <property type="molecule type" value="Genomic_DNA"/>
</dbReference>
<evidence type="ECO:0000313" key="2">
    <source>
        <dbReference type="EMBL" id="HJH44208.1"/>
    </source>
</evidence>
<protein>
    <submittedName>
        <fullName evidence="3">Uncharacterized protein</fullName>
    </submittedName>
</protein>
<comment type="caution">
    <text evidence="3">The sequence shown here is derived from an EMBL/GenBank/DDBJ whole genome shotgun (WGS) entry which is preliminary data.</text>
</comment>
<reference evidence="2" key="2">
    <citation type="journal article" date="2021" name="PeerJ">
        <title>Extensive microbial diversity within the chicken gut microbiome revealed by metagenomics and culture.</title>
        <authorList>
            <person name="Gilroy R."/>
            <person name="Ravi A."/>
            <person name="Getino M."/>
            <person name="Pursley I."/>
            <person name="Horton D.L."/>
            <person name="Alikhan N.F."/>
            <person name="Baker D."/>
            <person name="Gharbi K."/>
            <person name="Hall N."/>
            <person name="Watson M."/>
            <person name="Adriaenssens E.M."/>
            <person name="Foster-Nyarko E."/>
            <person name="Jarju S."/>
            <person name="Secka A."/>
            <person name="Antonio M."/>
            <person name="Oren A."/>
            <person name="Chaudhuri R.R."/>
            <person name="La Ragione R."/>
            <person name="Hildebrand F."/>
            <person name="Pallen M.J."/>
        </authorList>
    </citation>
    <scope>NUCLEOTIDE SEQUENCE</scope>
    <source>
        <strain evidence="2">USAMLcec12-2067</strain>
    </source>
</reference>
<gene>
    <name evidence="3" type="ORF">C2L80_07830</name>
    <name evidence="2" type="ORF">K8V16_10510</name>
</gene>
<feature type="transmembrane region" description="Helical" evidence="1">
    <location>
        <begin position="25"/>
        <end position="43"/>
    </location>
</feature>
<reference evidence="3 4" key="1">
    <citation type="journal article" date="2018" name="Int. J. Syst. Evol. Microbiol.">
        <title>Rubneribacter badeniensis gen. nov., sp. nov. and Enteroscipio rubneri gen. nov., sp. nov., new members of the Eggerthellaceae isolated from human faeces.</title>
        <authorList>
            <person name="Danylec N."/>
            <person name="Gobl A."/>
            <person name="Stoll D.A."/>
            <person name="Hetzer B."/>
            <person name="Kulling S.E."/>
            <person name="Huch M."/>
        </authorList>
    </citation>
    <scope>NUCLEOTIDE SEQUENCE [LARGE SCALE GENOMIC DNA]</scope>
    <source>
        <strain evidence="3 4">ResAG-85</strain>
    </source>
</reference>
<organism evidence="3 4">
    <name type="scientific">Rubneribacter badeniensis</name>
    <dbReference type="NCBI Taxonomy" id="2070688"/>
    <lineage>
        <taxon>Bacteria</taxon>
        <taxon>Bacillati</taxon>
        <taxon>Actinomycetota</taxon>
        <taxon>Coriobacteriia</taxon>
        <taxon>Eggerthellales</taxon>
        <taxon>Eggerthellaceae</taxon>
        <taxon>Rubneribacter</taxon>
    </lineage>
</organism>
<keyword evidence="1" id="KW-0472">Membrane</keyword>
<dbReference type="Proteomes" id="UP000789325">
    <property type="component" value="Unassembled WGS sequence"/>
</dbReference>
<keyword evidence="1" id="KW-0812">Transmembrane</keyword>
<feature type="transmembrane region" description="Helical" evidence="1">
    <location>
        <begin position="87"/>
        <end position="105"/>
    </location>
</feature>
<keyword evidence="1" id="KW-1133">Transmembrane helix</keyword>
<accession>A0A2K2U4C8</accession>
<evidence type="ECO:0000313" key="3">
    <source>
        <dbReference type="EMBL" id="PNV65193.1"/>
    </source>
</evidence>
<keyword evidence="4" id="KW-1185">Reference proteome</keyword>